<dbReference type="GO" id="GO:0004519">
    <property type="term" value="F:endonuclease activity"/>
    <property type="evidence" value="ECO:0007669"/>
    <property type="project" value="UniProtKB-UniRule"/>
</dbReference>
<organism evidence="10 11">
    <name type="scientific">Caldiarchaeum subterraneum</name>
    <dbReference type="NCBI Taxonomy" id="311458"/>
    <lineage>
        <taxon>Archaea</taxon>
        <taxon>Nitrososphaerota</taxon>
        <taxon>Candidatus Caldarchaeales</taxon>
        <taxon>Candidatus Caldarchaeaceae</taxon>
        <taxon>Candidatus Caldarchaeum</taxon>
    </lineage>
</organism>
<dbReference type="Gene3D" id="3.100.10.20">
    <property type="entry name" value="CRISPR-associated endonuclease Cas1, N-terminal domain"/>
    <property type="match status" value="1"/>
</dbReference>
<dbReference type="PANTHER" id="PTHR34353">
    <property type="entry name" value="CRISPR-ASSOCIATED ENDONUCLEASE CAS1 1"/>
    <property type="match status" value="1"/>
</dbReference>
<dbReference type="GO" id="GO:0051607">
    <property type="term" value="P:defense response to virus"/>
    <property type="evidence" value="ECO:0007669"/>
    <property type="project" value="UniProtKB-UniRule"/>
</dbReference>
<evidence type="ECO:0000256" key="2">
    <source>
        <dbReference type="ARBA" id="ARBA00022723"/>
    </source>
</evidence>
<gene>
    <name evidence="9 10" type="primary">cas1</name>
    <name evidence="10" type="ORF">EYH45_06685</name>
</gene>
<keyword evidence="6 9" id="KW-0051">Antiviral defense</keyword>
<dbReference type="HAMAP" id="MF_01470">
    <property type="entry name" value="Cas1"/>
    <property type="match status" value="1"/>
</dbReference>
<comment type="function">
    <text evidence="9">CRISPR (clustered regularly interspaced short palindromic repeat), is an adaptive immune system that provides protection against mobile genetic elements (viruses, transposable elements and conjugative plasmids). CRISPR clusters contain spacers, sequences complementary to antecedent mobile elements, and target invading nucleic acids. CRISPR clusters are transcribed and processed into CRISPR RNA (crRNA). Acts as a dsDNA endonuclease. Involved in the integration of spacer DNA into the CRISPR cassette.</text>
</comment>
<keyword evidence="5 9" id="KW-0460">Magnesium</keyword>
<dbReference type="EC" id="3.1.-.-" evidence="9"/>
<evidence type="ECO:0000256" key="9">
    <source>
        <dbReference type="HAMAP-Rule" id="MF_01470"/>
    </source>
</evidence>
<dbReference type="GO" id="GO:0003677">
    <property type="term" value="F:DNA binding"/>
    <property type="evidence" value="ECO:0007669"/>
    <property type="project" value="UniProtKB-KW"/>
</dbReference>
<accession>A0A832ZXN0</accession>
<keyword evidence="1 9" id="KW-0540">Nuclease</keyword>
<comment type="similarity">
    <text evidence="9">Belongs to the CRISPR-associated endonuclease Cas1 family.</text>
</comment>
<dbReference type="InterPro" id="IPR042211">
    <property type="entry name" value="CRISPR-assoc_Cas1_N"/>
</dbReference>
<comment type="caution">
    <text evidence="10">The sequence shown here is derived from an EMBL/GenBank/DDBJ whole genome shotgun (WGS) entry which is preliminary data.</text>
</comment>
<evidence type="ECO:0000256" key="8">
    <source>
        <dbReference type="ARBA" id="ARBA00023211"/>
    </source>
</evidence>
<dbReference type="NCBIfam" id="TIGR00287">
    <property type="entry name" value="cas1"/>
    <property type="match status" value="1"/>
</dbReference>
<keyword evidence="4 9" id="KW-0378">Hydrolase</keyword>
<reference evidence="10" key="1">
    <citation type="journal article" date="2020" name="ISME J.">
        <title>Gammaproteobacteria mediating utilization of methyl-, sulfur- and petroleum organic compounds in deep ocean hydrothermal plumes.</title>
        <authorList>
            <person name="Zhou Z."/>
            <person name="Liu Y."/>
            <person name="Pan J."/>
            <person name="Cron B.R."/>
            <person name="Toner B.M."/>
            <person name="Anantharaman K."/>
            <person name="Breier J.A."/>
            <person name="Dick G.J."/>
            <person name="Li M."/>
        </authorList>
    </citation>
    <scope>NUCLEOTIDE SEQUENCE</scope>
    <source>
        <strain evidence="10">SZUA-1515</strain>
    </source>
</reference>
<dbReference type="Pfam" id="PF01867">
    <property type="entry name" value="Cas_Cas1"/>
    <property type="match status" value="1"/>
</dbReference>
<dbReference type="PANTHER" id="PTHR34353:SF2">
    <property type="entry name" value="CRISPR-ASSOCIATED ENDONUCLEASE CAS1 1"/>
    <property type="match status" value="1"/>
</dbReference>
<comment type="cofactor">
    <cofactor evidence="9">
        <name>Mg(2+)</name>
        <dbReference type="ChEBI" id="CHEBI:18420"/>
    </cofactor>
    <cofactor evidence="9">
        <name>Mn(2+)</name>
        <dbReference type="ChEBI" id="CHEBI:29035"/>
    </cofactor>
</comment>
<evidence type="ECO:0000256" key="3">
    <source>
        <dbReference type="ARBA" id="ARBA00022759"/>
    </source>
</evidence>
<keyword evidence="8 9" id="KW-0464">Manganese</keyword>
<keyword evidence="3 9" id="KW-0255">Endonuclease</keyword>
<dbReference type="EMBL" id="DQVM01000127">
    <property type="protein sequence ID" value="HIQ30232.1"/>
    <property type="molecule type" value="Genomic_DNA"/>
</dbReference>
<dbReference type="Proteomes" id="UP000608579">
    <property type="component" value="Unassembled WGS sequence"/>
</dbReference>
<protein>
    <recommendedName>
        <fullName evidence="9">CRISPR-associated endonuclease Cas1</fullName>
        <ecNumber evidence="9">3.1.-.-</ecNumber>
    </recommendedName>
</protein>
<keyword evidence="7 9" id="KW-0238">DNA-binding</keyword>
<dbReference type="InterPro" id="IPR002729">
    <property type="entry name" value="CRISPR-assoc_Cas1"/>
</dbReference>
<dbReference type="Gene3D" id="1.20.120.920">
    <property type="entry name" value="CRISPR-associated endonuclease Cas1, C-terminal domain"/>
    <property type="match status" value="1"/>
</dbReference>
<dbReference type="InterPro" id="IPR050646">
    <property type="entry name" value="Cas1"/>
</dbReference>
<dbReference type="AlphaFoldDB" id="A0A832ZXN0"/>
<evidence type="ECO:0000256" key="1">
    <source>
        <dbReference type="ARBA" id="ARBA00022722"/>
    </source>
</evidence>
<dbReference type="GO" id="GO:0046872">
    <property type="term" value="F:metal ion binding"/>
    <property type="evidence" value="ECO:0007669"/>
    <property type="project" value="UniProtKB-UniRule"/>
</dbReference>
<feature type="binding site" evidence="9">
    <location>
        <position position="249"/>
    </location>
    <ligand>
        <name>Mn(2+)</name>
        <dbReference type="ChEBI" id="CHEBI:29035"/>
    </ligand>
</feature>
<evidence type="ECO:0000256" key="4">
    <source>
        <dbReference type="ARBA" id="ARBA00022801"/>
    </source>
</evidence>
<name>A0A832ZXN0_CALS0</name>
<evidence type="ECO:0000313" key="10">
    <source>
        <dbReference type="EMBL" id="HIQ30232.1"/>
    </source>
</evidence>
<evidence type="ECO:0000313" key="11">
    <source>
        <dbReference type="Proteomes" id="UP000608579"/>
    </source>
</evidence>
<dbReference type="InterPro" id="IPR042206">
    <property type="entry name" value="CRISPR-assoc_Cas1_C"/>
</dbReference>
<feature type="binding site" evidence="9">
    <location>
        <position position="164"/>
    </location>
    <ligand>
        <name>Mn(2+)</name>
        <dbReference type="ChEBI" id="CHEBI:29035"/>
    </ligand>
</feature>
<evidence type="ECO:0000256" key="6">
    <source>
        <dbReference type="ARBA" id="ARBA00023118"/>
    </source>
</evidence>
<sequence length="328" mass="37058">MGIRVALIDQHGAFLGVRQGRFVLKVKNEVKWEMAPSELDSIVIVTEGSSISAAAVSLASTFGVDLVFMRGSKPLARVIPYKYGTLMRNWSLQLRAYESGAVNLARAFLEGKLHNQRMVLMEYSRRFRGGGRDAGFLEDKAREVAVRLSELGNASSVEELLVVEAHAARSYWEAVSRIIPSELGFSHRYTRSNPPEGELDPFNTALNIGYALLRKEVWRGVFLAGLNPYVGFLHKPRGSRPSLVLDLMEEFRPISVDRPLIGLARTDKRVILNLKKNAEKEVRVIWSHLLKYMRGSKPTHVDLINSQARKLVLHLQGVYRYAPFKSRW</sequence>
<comment type="subunit">
    <text evidence="9">Homodimer, forms a heterotetramer with a Cas2 homodimer.</text>
</comment>
<feature type="binding site" evidence="9">
    <location>
        <position position="234"/>
    </location>
    <ligand>
        <name>Mn(2+)</name>
        <dbReference type="ChEBI" id="CHEBI:29035"/>
    </ligand>
</feature>
<dbReference type="GO" id="GO:0016787">
    <property type="term" value="F:hydrolase activity"/>
    <property type="evidence" value="ECO:0007669"/>
    <property type="project" value="UniProtKB-KW"/>
</dbReference>
<proteinExistence type="inferred from homology"/>
<dbReference type="CDD" id="cd09634">
    <property type="entry name" value="Cas1_I-II-III"/>
    <property type="match status" value="1"/>
</dbReference>
<evidence type="ECO:0000256" key="7">
    <source>
        <dbReference type="ARBA" id="ARBA00023125"/>
    </source>
</evidence>
<keyword evidence="2 9" id="KW-0479">Metal-binding</keyword>
<evidence type="ECO:0000256" key="5">
    <source>
        <dbReference type="ARBA" id="ARBA00022842"/>
    </source>
</evidence>
<dbReference type="GO" id="GO:0043571">
    <property type="term" value="P:maintenance of CRISPR repeat elements"/>
    <property type="evidence" value="ECO:0007669"/>
    <property type="project" value="UniProtKB-UniRule"/>
</dbReference>